<gene>
    <name evidence="1" type="ORF">F4553_001999</name>
</gene>
<dbReference type="SUPFAM" id="SSF50494">
    <property type="entry name" value="Trypsin-like serine proteases"/>
    <property type="match status" value="1"/>
</dbReference>
<dbReference type="RefSeq" id="WP_184834691.1">
    <property type="nucleotide sequence ID" value="NZ_JACHMN010000002.1"/>
</dbReference>
<keyword evidence="2" id="KW-1185">Reference proteome</keyword>
<evidence type="ECO:0008006" key="3">
    <source>
        <dbReference type="Google" id="ProtNLM"/>
    </source>
</evidence>
<reference evidence="1 2" key="1">
    <citation type="submission" date="2020-08" db="EMBL/GenBank/DDBJ databases">
        <title>Sequencing the genomes of 1000 actinobacteria strains.</title>
        <authorList>
            <person name="Klenk H.-P."/>
        </authorList>
    </citation>
    <scope>NUCLEOTIDE SEQUENCE [LARGE SCALE GENOMIC DNA]</scope>
    <source>
        <strain evidence="1 2">DSM 45362</strain>
    </source>
</reference>
<accession>A0A841BP83</accession>
<evidence type="ECO:0000313" key="1">
    <source>
        <dbReference type="EMBL" id="MBB5868620.1"/>
    </source>
</evidence>
<name>A0A841BP83_9ACTN</name>
<dbReference type="SMART" id="SM00028">
    <property type="entry name" value="TPR"/>
    <property type="match status" value="9"/>
</dbReference>
<dbReference type="Proteomes" id="UP000587527">
    <property type="component" value="Unassembled WGS sequence"/>
</dbReference>
<organism evidence="1 2">
    <name type="scientific">Allocatelliglobosispora scoriae</name>
    <dbReference type="NCBI Taxonomy" id="643052"/>
    <lineage>
        <taxon>Bacteria</taxon>
        <taxon>Bacillati</taxon>
        <taxon>Actinomycetota</taxon>
        <taxon>Actinomycetes</taxon>
        <taxon>Micromonosporales</taxon>
        <taxon>Micromonosporaceae</taxon>
        <taxon>Allocatelliglobosispora</taxon>
    </lineage>
</organism>
<dbReference type="SUPFAM" id="SSF48452">
    <property type="entry name" value="TPR-like"/>
    <property type="match status" value="3"/>
</dbReference>
<evidence type="ECO:0000313" key="2">
    <source>
        <dbReference type="Proteomes" id="UP000587527"/>
    </source>
</evidence>
<proteinExistence type="predicted"/>
<dbReference type="Gene3D" id="2.40.10.120">
    <property type="match status" value="1"/>
</dbReference>
<dbReference type="InterPro" id="IPR011990">
    <property type="entry name" value="TPR-like_helical_dom_sf"/>
</dbReference>
<dbReference type="InterPro" id="IPR019734">
    <property type="entry name" value="TPR_rpt"/>
</dbReference>
<dbReference type="Gene3D" id="1.25.40.10">
    <property type="entry name" value="Tetratricopeptide repeat domain"/>
    <property type="match status" value="5"/>
</dbReference>
<dbReference type="Pfam" id="PF13365">
    <property type="entry name" value="Trypsin_2"/>
    <property type="match status" value="1"/>
</dbReference>
<sequence>MSQPVDLLRQCIAAVHVDGYFAGSGFFIGQDRLLTCAHVVGAAARAESAGRTTVVWQGRTLIATVETVIPVDPGDDDFWPLPDLAVLVIAEAIALPSAWLGTVELRTGAWVSGHGFSLRTLTAGPAEDTVAVRVVGVSGGLLKVTGDAIPPGMSGGAVLDRESGRVIGLIKATRDRDAALGGWIIPMPVIAEHLPGLVAANTSLHRPGTAWRDGATRRTEVARELFRRSGFAPSPPPTEEPRPSWWLDPKNRVTEFQARPEFDTLRDWCLREPAYTSTAYLLHGGGGVGKTRLALELCDLVDRDGWVAGFLPVGFDVAVIDDAVRLGHRVLAVLDYAETRAEELEQLLSQAPRWAGKVRVLLLARSDGRWWHRLAAGHQALVDHEAVLPLRAIGGDEAAARRTLTAAFRDFSLAIRQVEEPLAEGVLNHARAGDSALTLHVLALDEVLRRAEPEPVRPRRVYRPGSLRSMVDREARNWQRVADRSGLRTAAADWLLEPVLAVATLYPARSVDAAVAAMSRALISCGGPVDEAAGLVHVLRRLYPDPAGVWASLTPDRLGETLVVGVLQEMGESAARRYVTAVLADVDAEQLEQIMVILWRAWSGAAPEQRGLVADAVDALATSRPNVVLPTGCRTALQSAEAPELLAVLQRHAEQADLDTLTAMQDDLDRYDQAVAPLGEQVARLLLAMLPAEFTSRDAGTRTDAERRAGTLQRRGNWLVQLGRFAEAESDLRAAVDLLRSFAGDAPATIEPVLAHTLSDLAWVLAHHRVRPDEALSPTHEAVGLYRRLAARDAEFRPGLGGALVNLAEWLQQTRRPRDAARAVAEAIQIYRDLVPADPSRYESILASLLAFLGYLLHDAGRDDEALTALTESAELQRPLLSVALGATGRGLAEALVTTGRILADQQRYAPAEAAAEEARELFQRLAEDLGADVRVPMADCLMLLADLYAATGQFVRYAAVAAEAIVLHRALAENDPEYFGALLSHSLAHLYVALQSTDAPGDQLDALMDEIVVRSRLLASTVPVHGELAFIHVLLDMSDRLSATDRLPGALDLLREAVGVGRAAFGRDPEAFTDPLVRSLMRLAELYGDAAQFLDAIPVAQEAVALCDAFGQPDRLDDRYLLVVALTRLSAALTGSGNVPAAIIHARRVISVLEGTTLDDEPGYITGIRESMTDAIQAFEDEDARGDRASSALDQEAPVPAAGQRAAADAAGVAALAGCFREAWDLLARREPTAAALNGVRDALAQVLAVGDGEHAAILLSNALLDGAEALWSDGHVDDAATLLERGIEVFRSLAVGNRIDFEYALAVALTEFARQRADAGGLDEANVLVTEAVFLLRRVSSHLPVVVPMLASALSLHAHLLAGSGQEREALPALREAVVLGRQIVADDPLRVGPEWRQQVKDLMSMLDSYRQLAAGLGRAEEAHAVAVERLGWLKNLSEGSTEPLARDLFHEAMNLVDRASGTPGYESALTESARYARLLHEDGDADMTAVKVAVLAGLAALTAALDDQPTALAEAEALIEQCRLWAAAEPVAARPTLVNLQSLYAQLLQNAGLLVEAGSVLAESEAILQEYMDYRAVDEVHQLASIIGERSRIAGLLDDNGEALDLALRAVAIHRRAVAIDPDGDQADLVRSICTAANVSAALNRYADTRRLTREAVALLRSRVPLDPAATELSLAQMLLLDGLAELSLAALDEDGHRRWRRWRTDEEEAPRSVPAFYEATEILRRLASHRPDGLDPSALIPIALALRQCLDFGSVVDAEFLGDQLAQMAAELRPSPDRPPSADVLLAIRLAAGTFALSDQPAPAVPLYTELVRLHRITGEVLSPRDYADDLYHLGEALLFSGRPAEAVVALTEAAVATGAEAPDDPDTDSRLFMCEFWLNSARAQLDSTDPSPGTESEP</sequence>
<comment type="caution">
    <text evidence="1">The sequence shown here is derived from an EMBL/GenBank/DDBJ whole genome shotgun (WGS) entry which is preliminary data.</text>
</comment>
<protein>
    <recommendedName>
        <fullName evidence="3">Tetratricopeptide repeat protein</fullName>
    </recommendedName>
</protein>
<dbReference type="InterPro" id="IPR009003">
    <property type="entry name" value="Peptidase_S1_PA"/>
</dbReference>
<dbReference type="EMBL" id="JACHMN010000002">
    <property type="protein sequence ID" value="MBB5868620.1"/>
    <property type="molecule type" value="Genomic_DNA"/>
</dbReference>